<organism evidence="2 5">
    <name type="scientific">Candidatus Accumulibacter cognatus</name>
    <dbReference type="NCBI Taxonomy" id="2954383"/>
    <lineage>
        <taxon>Bacteria</taxon>
        <taxon>Pseudomonadati</taxon>
        <taxon>Pseudomonadota</taxon>
        <taxon>Betaproteobacteria</taxon>
        <taxon>Candidatus Accumulibacter</taxon>
    </lineage>
</organism>
<reference evidence="2 5" key="2">
    <citation type="journal article" date="2019" name="Microbiome">
        <title>Annotated bacterial chromosomes from frame-shift-corrected long-read metagenomic data.</title>
        <authorList>
            <person name="Arumugam K."/>
            <person name="Bagci C."/>
            <person name="Bessarab I."/>
            <person name="Beier S."/>
            <person name="Buchfink B."/>
            <person name="Gorska A."/>
            <person name="Qiu G."/>
            <person name="Huson D.H."/>
            <person name="Williams R.B.H."/>
        </authorList>
    </citation>
    <scope>NUCLEOTIDE SEQUENCE [LARGE SCALE GENOMIC DNA]</scope>
    <source>
        <strain evidence="2">SSA1</strain>
    </source>
</reference>
<protein>
    <submittedName>
        <fullName evidence="2">Uncharacterized protein</fullName>
    </submittedName>
</protein>
<dbReference type="RefSeq" id="WP_273704357.1">
    <property type="nucleotide sequence ID" value="NZ_JDST02000015.1"/>
</dbReference>
<accession>A0A7D5NCP2</accession>
<dbReference type="EMBL" id="CP058708">
    <property type="protein sequence ID" value="QLH49729.1"/>
    <property type="molecule type" value="Genomic_DNA"/>
</dbReference>
<sequence length="108" mass="11923">MKIENREHHVVTALVIEFTAHPAQTCEDGIWLRVDVVSATTEDSKFFPVSDPLSYSVKNNRLVLDRGGVCDGGAFLPGALNDETIRGEYISGARGLRLLGFFTLSKRK</sequence>
<evidence type="ECO:0000313" key="4">
    <source>
        <dbReference type="Proteomes" id="UP000021315"/>
    </source>
</evidence>
<dbReference type="EMBL" id="CP058708">
    <property type="protein sequence ID" value="QLH51084.1"/>
    <property type="molecule type" value="Genomic_DNA"/>
</dbReference>
<dbReference type="Proteomes" id="UP000021315">
    <property type="component" value="Unassembled WGS sequence"/>
</dbReference>
<dbReference type="KEGG" id="acog:HWD57_07995"/>
<reference evidence="1 4" key="1">
    <citation type="submission" date="2014-02" db="EMBL/GenBank/DDBJ databases">
        <title>Expanding our view of genomic diversity in Candidatus Accumulibacter clades.</title>
        <authorList>
            <person name="Skennerton C.T."/>
            <person name="Barr J.J."/>
            <person name="Slater F.R."/>
            <person name="Bond P.L."/>
            <person name="Tyson G.W."/>
        </authorList>
    </citation>
    <scope>NUCLEOTIDE SEQUENCE [LARGE SCALE GENOMIC DNA]</scope>
    <source>
        <strain evidence="4">SK-02</strain>
    </source>
</reference>
<gene>
    <name evidence="1" type="ORF">AW06_000841</name>
    <name evidence="2" type="ORF">HWD57_07995</name>
    <name evidence="3" type="ORF">HWD57_15745</name>
</gene>
<dbReference type="Proteomes" id="UP000509684">
    <property type="component" value="Chromosome"/>
</dbReference>
<reference evidence="2" key="3">
    <citation type="submission" date="2020-06" db="EMBL/GenBank/DDBJ databases">
        <authorList>
            <person name="Arumugam K."/>
            <person name="Besarab I."/>
            <person name="Haryono M."/>
            <person name="Bagci C."/>
            <person name="Beier S."/>
            <person name="Buchfink B."/>
            <person name="Gorska A."/>
            <person name="Qiu G."/>
            <person name="Huson D.H."/>
            <person name="Williams R.B."/>
        </authorList>
    </citation>
    <scope>NUCLEOTIDE SEQUENCE</scope>
    <source>
        <strain evidence="2">SSA1</strain>
    </source>
</reference>
<name>A0A7D5NCP2_9PROT</name>
<proteinExistence type="predicted"/>
<dbReference type="KEGG" id="acog:HWD57_15745"/>
<evidence type="ECO:0000313" key="3">
    <source>
        <dbReference type="EMBL" id="QLH51084.1"/>
    </source>
</evidence>
<evidence type="ECO:0000313" key="2">
    <source>
        <dbReference type="EMBL" id="QLH49729.1"/>
    </source>
</evidence>
<evidence type="ECO:0000313" key="1">
    <source>
        <dbReference type="EMBL" id="KFB77874.1"/>
    </source>
</evidence>
<evidence type="ECO:0000313" key="5">
    <source>
        <dbReference type="Proteomes" id="UP000509684"/>
    </source>
</evidence>
<keyword evidence="4" id="KW-1185">Reference proteome</keyword>
<dbReference type="EMBL" id="JDST02000015">
    <property type="protein sequence ID" value="KFB77874.1"/>
    <property type="molecule type" value="Genomic_DNA"/>
</dbReference>
<accession>A0A080MKF8</accession>
<dbReference type="AlphaFoldDB" id="A0A7D5NCP2"/>